<dbReference type="GO" id="GO:0005506">
    <property type="term" value="F:iron ion binding"/>
    <property type="evidence" value="ECO:0007669"/>
    <property type="project" value="InterPro"/>
</dbReference>
<dbReference type="AlphaFoldDB" id="A0A9W6PAP5"/>
<dbReference type="GO" id="GO:0016705">
    <property type="term" value="F:oxidoreductase activity, acting on paired donors, with incorporation or reduction of molecular oxygen"/>
    <property type="evidence" value="ECO:0007669"/>
    <property type="project" value="InterPro"/>
</dbReference>
<dbReference type="Proteomes" id="UP001165092">
    <property type="component" value="Unassembled WGS sequence"/>
</dbReference>
<dbReference type="InterPro" id="IPR017972">
    <property type="entry name" value="Cyt_P450_CS"/>
</dbReference>
<dbReference type="PROSITE" id="PS00086">
    <property type="entry name" value="CYTOCHROME_P450"/>
    <property type="match status" value="1"/>
</dbReference>
<name>A0A9W6PAP5_9ACTN</name>
<gene>
    <name evidence="3" type="ORF">Nans01_44130</name>
</gene>
<accession>A0A9W6PAP5</accession>
<sequence>MNQNAESSVSKDLDSPLHQNAVPMPDFSKGGDPADFVEGLRATFGPLAPVLFEDDVAAWLVLDYEALSQVLGDHVDFPRASGKWTEQVEGRFRPGMAIHPMFSDRGGLNALCLDGAKHERRREAIDWALRVLTPKRVTTDAARLANNAIDAFSERGQADLVADFAAVVPGLILNRWFGMTEQEFGQVVQSMTEQWNAGADSTQAQQRLVKHGTKVAAAKRAALAKGEVGPHDDLIAALISAPQGLSDIEIAFDLELLIGAAFEPVKNLTASVLRLLLTDHAARAEVASAYTPVEAAIDQALWRDPPIAAMPGRFPTKDVEVAGQPVRAGEGLVPCYLAANRDPKLGSHQLDSVNQAYLSFGKGVHACPARDTGRGIVTSAIWALLRRLPDVRLAVPAEEITLGPSLYSRGPQSLPVTFTPVTPRETTGEQQWDASPTSSTPAPSTSRPKPASSESSGRSSLFSFLQGWWSGR</sequence>
<protein>
    <submittedName>
        <fullName evidence="3">Cytochrome P450</fullName>
    </submittedName>
</protein>
<feature type="region of interest" description="Disordered" evidence="2">
    <location>
        <begin position="1"/>
        <end position="29"/>
    </location>
</feature>
<dbReference type="RefSeq" id="WP_285761604.1">
    <property type="nucleotide sequence ID" value="NZ_BSQG01000011.1"/>
</dbReference>
<feature type="compositionally biased region" description="Low complexity" evidence="2">
    <location>
        <begin position="434"/>
        <end position="461"/>
    </location>
</feature>
<evidence type="ECO:0000256" key="1">
    <source>
        <dbReference type="ARBA" id="ARBA00010617"/>
    </source>
</evidence>
<dbReference type="GO" id="GO:0020037">
    <property type="term" value="F:heme binding"/>
    <property type="evidence" value="ECO:0007669"/>
    <property type="project" value="InterPro"/>
</dbReference>
<feature type="region of interest" description="Disordered" evidence="2">
    <location>
        <begin position="413"/>
        <end position="461"/>
    </location>
</feature>
<feature type="compositionally biased region" description="Polar residues" evidence="2">
    <location>
        <begin position="413"/>
        <end position="433"/>
    </location>
</feature>
<dbReference type="GO" id="GO:0004497">
    <property type="term" value="F:monooxygenase activity"/>
    <property type="evidence" value="ECO:0007669"/>
    <property type="project" value="InterPro"/>
</dbReference>
<dbReference type="PANTHER" id="PTHR46696">
    <property type="entry name" value="P450, PUTATIVE (EUROFUNG)-RELATED"/>
    <property type="match status" value="1"/>
</dbReference>
<proteinExistence type="inferred from homology"/>
<dbReference type="InterPro" id="IPR002397">
    <property type="entry name" value="Cyt_P450_B"/>
</dbReference>
<organism evidence="3 4">
    <name type="scientific">Nocardiopsis ansamitocini</name>
    <dbReference type="NCBI Taxonomy" id="1670832"/>
    <lineage>
        <taxon>Bacteria</taxon>
        <taxon>Bacillati</taxon>
        <taxon>Actinomycetota</taxon>
        <taxon>Actinomycetes</taxon>
        <taxon>Streptosporangiales</taxon>
        <taxon>Nocardiopsidaceae</taxon>
        <taxon>Nocardiopsis</taxon>
    </lineage>
</organism>
<comment type="caution">
    <text evidence="3">The sequence shown here is derived from an EMBL/GenBank/DDBJ whole genome shotgun (WGS) entry which is preliminary data.</text>
</comment>
<reference evidence="3" key="1">
    <citation type="submission" date="2023-02" db="EMBL/GenBank/DDBJ databases">
        <title>Nocardiopsis ansamitocini NBRC 112285.</title>
        <authorList>
            <person name="Ichikawa N."/>
            <person name="Sato H."/>
            <person name="Tonouchi N."/>
        </authorList>
    </citation>
    <scope>NUCLEOTIDE SEQUENCE</scope>
    <source>
        <strain evidence="3">NBRC 112285</strain>
    </source>
</reference>
<keyword evidence="4" id="KW-1185">Reference proteome</keyword>
<evidence type="ECO:0000313" key="3">
    <source>
        <dbReference type="EMBL" id="GLU50062.1"/>
    </source>
</evidence>
<dbReference type="PANTHER" id="PTHR46696:SF1">
    <property type="entry name" value="CYTOCHROME P450 YJIB-RELATED"/>
    <property type="match status" value="1"/>
</dbReference>
<dbReference type="InterPro" id="IPR036396">
    <property type="entry name" value="Cyt_P450_sf"/>
</dbReference>
<dbReference type="SUPFAM" id="SSF48264">
    <property type="entry name" value="Cytochrome P450"/>
    <property type="match status" value="1"/>
</dbReference>
<comment type="similarity">
    <text evidence="1">Belongs to the cytochrome P450 family.</text>
</comment>
<dbReference type="Gene3D" id="1.10.630.10">
    <property type="entry name" value="Cytochrome P450"/>
    <property type="match status" value="1"/>
</dbReference>
<evidence type="ECO:0000313" key="4">
    <source>
        <dbReference type="Proteomes" id="UP001165092"/>
    </source>
</evidence>
<dbReference type="EMBL" id="BSQG01000011">
    <property type="protein sequence ID" value="GLU50062.1"/>
    <property type="molecule type" value="Genomic_DNA"/>
</dbReference>
<dbReference type="PRINTS" id="PR00359">
    <property type="entry name" value="BP450"/>
</dbReference>
<evidence type="ECO:0000256" key="2">
    <source>
        <dbReference type="SAM" id="MobiDB-lite"/>
    </source>
</evidence>